<reference evidence="2 3" key="1">
    <citation type="submission" date="2016-06" db="EMBL/GenBank/DDBJ databases">
        <title>Genome sequencing of Cryobacterium arcticum PAMC 27867.</title>
        <authorList>
            <person name="Lee J."/>
            <person name="Kim O.-S."/>
        </authorList>
    </citation>
    <scope>NUCLEOTIDE SEQUENCE [LARGE SCALE GENOMIC DNA]</scope>
    <source>
        <strain evidence="2 3">PAMC 27867</strain>
    </source>
</reference>
<dbReference type="EMBL" id="CP016282">
    <property type="protein sequence ID" value="ANP73987.1"/>
    <property type="molecule type" value="Genomic_DNA"/>
</dbReference>
<feature type="transmembrane region" description="Helical" evidence="1">
    <location>
        <begin position="160"/>
        <end position="186"/>
    </location>
</feature>
<accession>A0A1B1BMW4</accession>
<dbReference type="Proteomes" id="UP000092582">
    <property type="component" value="Chromosome 1"/>
</dbReference>
<evidence type="ECO:0000256" key="1">
    <source>
        <dbReference type="SAM" id="Phobius"/>
    </source>
</evidence>
<gene>
    <name evidence="2" type="ORF">PA27867_3051</name>
</gene>
<evidence type="ECO:0000313" key="2">
    <source>
        <dbReference type="EMBL" id="ANP73987.1"/>
    </source>
</evidence>
<sequence>MRGVSLAGNRHDDPYERALENPDFAAAVAAAHTGAWRLPDALWWEWHPEDPAPSGTPSPIATLRALQRRVFAADGDAAGDAVVAEAVRGLEAEIAAERLAIAEALRAANAQEIGASATVVASTFDELVGSAAGEDALEPEVVESDRAPQWLSGRFGRRHWLLAGGILLAVAIGVILGSQLGAAGLVSGAAPTPSGTPSPSPAASIATVSSESPSMIFLREQTPKDIPLVSTGTVFQADSFRYLGSADWSENPNEVGISPYYAALSTSHMTCLVAMPESGGYVSTCALESGFPSAGLRLYWESNAVMHSETGVSQVLGDFVVVWELDGGLSAEFRGRPTSSDVVAEG</sequence>
<keyword evidence="1" id="KW-0812">Transmembrane</keyword>
<keyword evidence="1" id="KW-1133">Transmembrane helix</keyword>
<evidence type="ECO:0000313" key="3">
    <source>
        <dbReference type="Proteomes" id="UP000092582"/>
    </source>
</evidence>
<dbReference type="STRING" id="670052.PA27867_3051"/>
<name>A0A1B1BMW4_9MICO</name>
<protein>
    <submittedName>
        <fullName evidence="2">Uncharacterized protein</fullName>
    </submittedName>
</protein>
<organism evidence="2 3">
    <name type="scientific">Cryobacterium arcticum</name>
    <dbReference type="NCBI Taxonomy" id="670052"/>
    <lineage>
        <taxon>Bacteria</taxon>
        <taxon>Bacillati</taxon>
        <taxon>Actinomycetota</taxon>
        <taxon>Actinomycetes</taxon>
        <taxon>Micrococcales</taxon>
        <taxon>Microbacteriaceae</taxon>
        <taxon>Cryobacterium</taxon>
    </lineage>
</organism>
<keyword evidence="3" id="KW-1185">Reference proteome</keyword>
<dbReference type="AlphaFoldDB" id="A0A1B1BMW4"/>
<proteinExistence type="predicted"/>
<dbReference type="KEGG" id="cart:PA27867_3051"/>
<keyword evidence="1" id="KW-0472">Membrane</keyword>